<organism evidence="2 3">
    <name type="scientific">Sphingomonas rhizophila</name>
    <dbReference type="NCBI Taxonomy" id="2071607"/>
    <lineage>
        <taxon>Bacteria</taxon>
        <taxon>Pseudomonadati</taxon>
        <taxon>Pseudomonadota</taxon>
        <taxon>Alphaproteobacteria</taxon>
        <taxon>Sphingomonadales</taxon>
        <taxon>Sphingomonadaceae</taxon>
        <taxon>Sphingomonas</taxon>
    </lineage>
</organism>
<feature type="transmembrane region" description="Helical" evidence="1">
    <location>
        <begin position="18"/>
        <end position="39"/>
    </location>
</feature>
<evidence type="ECO:0000313" key="2">
    <source>
        <dbReference type="EMBL" id="QNN64068.1"/>
    </source>
</evidence>
<evidence type="ECO:0008006" key="4">
    <source>
        <dbReference type="Google" id="ProtNLM"/>
    </source>
</evidence>
<keyword evidence="3" id="KW-1185">Reference proteome</keyword>
<feature type="transmembrane region" description="Helical" evidence="1">
    <location>
        <begin position="101"/>
        <end position="122"/>
    </location>
</feature>
<reference evidence="2 3" key="1">
    <citation type="submission" date="2020-08" db="EMBL/GenBank/DDBJ databases">
        <title>Genome sequence of Sphingomonas rhizophila KACC 19189T.</title>
        <authorList>
            <person name="Hyun D.-W."/>
            <person name="Bae J.-W."/>
        </authorList>
    </citation>
    <scope>NUCLEOTIDE SEQUENCE [LARGE SCALE GENOMIC DNA]</scope>
    <source>
        <strain evidence="2 3">KACC 19189</strain>
    </source>
</reference>
<keyword evidence="1" id="KW-0812">Transmembrane</keyword>
<evidence type="ECO:0000256" key="1">
    <source>
        <dbReference type="SAM" id="Phobius"/>
    </source>
</evidence>
<name>A0A7G9S893_9SPHN</name>
<accession>A0A7G9S893</accession>
<dbReference type="RefSeq" id="WP_187541068.1">
    <property type="nucleotide sequence ID" value="NZ_CP060717.1"/>
</dbReference>
<gene>
    <name evidence="2" type="ORF">H9L12_06520</name>
</gene>
<sequence>MADVSAVLSGRVPPWAPLLSYILLFVQFVGSSTVILLALQRKGSLGGLIVTAARRTVVIFLAFLLLGLIVTPVAIVLALVLGSDAAAQGVVTPGMARAVSFFVLCFLLLVLRLFLLIPAIVAEPIGPWAGLRRGWQLGRGNGAKLIGTFLLLLTAGMLVNYAVGITIGSAAQVAFGSASGPTLGGIILSLCVALVTVAVQIVQNSMLAMLYRQAAGEG</sequence>
<feature type="transmembrane region" description="Helical" evidence="1">
    <location>
        <begin position="183"/>
        <end position="202"/>
    </location>
</feature>
<evidence type="ECO:0000313" key="3">
    <source>
        <dbReference type="Proteomes" id="UP000515955"/>
    </source>
</evidence>
<dbReference type="KEGG" id="srhi:H9L12_06520"/>
<protein>
    <recommendedName>
        <fullName evidence="4">Glycerophosphoryl diester phosphodiesterase membrane domain-containing protein</fullName>
    </recommendedName>
</protein>
<dbReference type="EMBL" id="CP060717">
    <property type="protein sequence ID" value="QNN64068.1"/>
    <property type="molecule type" value="Genomic_DNA"/>
</dbReference>
<keyword evidence="1" id="KW-0472">Membrane</keyword>
<keyword evidence="1" id="KW-1133">Transmembrane helix</keyword>
<feature type="transmembrane region" description="Helical" evidence="1">
    <location>
        <begin position="59"/>
        <end position="81"/>
    </location>
</feature>
<dbReference type="Proteomes" id="UP000515955">
    <property type="component" value="Chromosome"/>
</dbReference>
<feature type="transmembrane region" description="Helical" evidence="1">
    <location>
        <begin position="143"/>
        <end position="163"/>
    </location>
</feature>
<proteinExistence type="predicted"/>
<dbReference type="AlphaFoldDB" id="A0A7G9S893"/>